<dbReference type="NCBIfam" id="TIGR01484">
    <property type="entry name" value="HAD-SF-IIB"/>
    <property type="match status" value="1"/>
</dbReference>
<dbReference type="InterPro" id="IPR036412">
    <property type="entry name" value="HAD-like_sf"/>
</dbReference>
<protein>
    <submittedName>
        <fullName evidence="1">HAD family phosphatase</fullName>
    </submittedName>
</protein>
<comment type="caution">
    <text evidence="1">The sequence shown here is derived from an EMBL/GenBank/DDBJ whole genome shotgun (WGS) entry which is preliminary data.</text>
</comment>
<dbReference type="CDD" id="cd07516">
    <property type="entry name" value="HAD_Pase"/>
    <property type="match status" value="1"/>
</dbReference>
<dbReference type="InterPro" id="IPR023214">
    <property type="entry name" value="HAD_sf"/>
</dbReference>
<dbReference type="GO" id="GO:0016791">
    <property type="term" value="F:phosphatase activity"/>
    <property type="evidence" value="ECO:0007669"/>
    <property type="project" value="TreeGrafter"/>
</dbReference>
<dbReference type="AlphaFoldDB" id="A0A844FGD6"/>
<dbReference type="SFLD" id="SFLDS00003">
    <property type="entry name" value="Haloacid_Dehalogenase"/>
    <property type="match status" value="1"/>
</dbReference>
<reference evidence="1 2" key="1">
    <citation type="submission" date="2019-08" db="EMBL/GenBank/DDBJ databases">
        <title>In-depth cultivation of the pig gut microbiome towards novel bacterial diversity and tailored functional studies.</title>
        <authorList>
            <person name="Wylensek D."/>
            <person name="Hitch T.C.A."/>
            <person name="Clavel T."/>
        </authorList>
    </citation>
    <scope>NUCLEOTIDE SEQUENCE [LARGE SCALE GENOMIC DNA]</scope>
    <source>
        <strain evidence="1 2">Med78-601-WT-4W-RMD-3</strain>
    </source>
</reference>
<dbReference type="PANTHER" id="PTHR10000:SF8">
    <property type="entry name" value="HAD SUPERFAMILY HYDROLASE-LIKE, TYPE 3"/>
    <property type="match status" value="1"/>
</dbReference>
<evidence type="ECO:0000313" key="2">
    <source>
        <dbReference type="Proteomes" id="UP000462760"/>
    </source>
</evidence>
<dbReference type="Gene3D" id="3.30.1240.10">
    <property type="match status" value="1"/>
</dbReference>
<accession>A0A844FGD6</accession>
<dbReference type="SUPFAM" id="SSF56784">
    <property type="entry name" value="HAD-like"/>
    <property type="match status" value="1"/>
</dbReference>
<evidence type="ECO:0000313" key="1">
    <source>
        <dbReference type="EMBL" id="MSS43097.1"/>
    </source>
</evidence>
<sequence>MYKLIAIDLDGTLLNDEKKISQENLETLKELMDKGYEVVIATGRRYWSAKEKVKDIDNELVILANNGNIVRRMKDDKILIKKYLDIDDFHILVAEGKKKGLHPIVHVDRYEDGYDTIIELDKDDSKYHNYLDDNPDRFKKVEDFLKISEPKVLAVVYMGSKEELEGFHLYLSDKYFKKYNSHVMYNLDGSHMNQGVGLLEVMNPFGTKWLSLEEYGIKKGISPEEIIAIGDDNNDIAMIKNAGLGIAMKNATEKIKKVSDIITDKNNNENGVAHILKRILNL</sequence>
<dbReference type="RefSeq" id="WP_154483773.1">
    <property type="nucleotide sequence ID" value="NZ_VULR01000005.1"/>
</dbReference>
<dbReference type="Proteomes" id="UP000462760">
    <property type="component" value="Unassembled WGS sequence"/>
</dbReference>
<dbReference type="GO" id="GO:0000287">
    <property type="term" value="F:magnesium ion binding"/>
    <property type="evidence" value="ECO:0007669"/>
    <property type="project" value="TreeGrafter"/>
</dbReference>
<dbReference type="Pfam" id="PF08282">
    <property type="entry name" value="Hydrolase_3"/>
    <property type="match status" value="1"/>
</dbReference>
<dbReference type="InterPro" id="IPR000150">
    <property type="entry name" value="Cof"/>
</dbReference>
<gene>
    <name evidence="1" type="ORF">FYJ27_05030</name>
</gene>
<dbReference type="Gene3D" id="3.40.50.1000">
    <property type="entry name" value="HAD superfamily/HAD-like"/>
    <property type="match status" value="1"/>
</dbReference>
<organism evidence="1 2">
    <name type="scientific">Anaerosalibacter bizertensis</name>
    <dbReference type="NCBI Taxonomy" id="932217"/>
    <lineage>
        <taxon>Bacteria</taxon>
        <taxon>Bacillati</taxon>
        <taxon>Bacillota</taxon>
        <taxon>Tissierellia</taxon>
        <taxon>Tissierellales</taxon>
        <taxon>Sporanaerobacteraceae</taxon>
        <taxon>Anaerosalibacter</taxon>
    </lineage>
</organism>
<dbReference type="EMBL" id="VULR01000005">
    <property type="protein sequence ID" value="MSS43097.1"/>
    <property type="molecule type" value="Genomic_DNA"/>
</dbReference>
<dbReference type="OrthoDB" id="9781413at2"/>
<dbReference type="InterPro" id="IPR006379">
    <property type="entry name" value="HAD-SF_hydro_IIB"/>
</dbReference>
<dbReference type="PROSITE" id="PS01228">
    <property type="entry name" value="COF_1"/>
    <property type="match status" value="1"/>
</dbReference>
<dbReference type="GO" id="GO:0005829">
    <property type="term" value="C:cytosol"/>
    <property type="evidence" value="ECO:0007669"/>
    <property type="project" value="TreeGrafter"/>
</dbReference>
<proteinExistence type="predicted"/>
<dbReference type="SFLD" id="SFLDG01140">
    <property type="entry name" value="C2.B:_Phosphomannomutase_and_P"/>
    <property type="match status" value="1"/>
</dbReference>
<dbReference type="PANTHER" id="PTHR10000">
    <property type="entry name" value="PHOSPHOSERINE PHOSPHATASE"/>
    <property type="match status" value="1"/>
</dbReference>
<dbReference type="NCBIfam" id="TIGR00099">
    <property type="entry name" value="Cof-subfamily"/>
    <property type="match status" value="1"/>
</dbReference>
<name>A0A844FGD6_9FIRM</name>